<dbReference type="Gene3D" id="3.40.395.10">
    <property type="entry name" value="Adenoviral Proteinase, Chain A"/>
    <property type="match status" value="1"/>
</dbReference>
<feature type="compositionally biased region" description="Polar residues" evidence="5">
    <location>
        <begin position="250"/>
        <end position="266"/>
    </location>
</feature>
<evidence type="ECO:0000313" key="8">
    <source>
        <dbReference type="EMBL" id="ETP27503.1"/>
    </source>
</evidence>
<comment type="similarity">
    <text evidence="1">Belongs to the peptidase C48 family.</text>
</comment>
<feature type="region of interest" description="Disordered" evidence="5">
    <location>
        <begin position="228"/>
        <end position="273"/>
    </location>
</feature>
<dbReference type="InterPro" id="IPR007527">
    <property type="entry name" value="Znf_SWIM"/>
</dbReference>
<keyword evidence="2" id="KW-0645">Protease</keyword>
<feature type="compositionally biased region" description="Acidic residues" evidence="5">
    <location>
        <begin position="332"/>
        <end position="342"/>
    </location>
</feature>
<dbReference type="OrthoDB" id="123872at2759"/>
<dbReference type="InterPro" id="IPR038765">
    <property type="entry name" value="Papain-like_cys_pep_sf"/>
</dbReference>
<evidence type="ECO:0000259" key="6">
    <source>
        <dbReference type="PROSITE" id="PS50600"/>
    </source>
</evidence>
<dbReference type="SUPFAM" id="SSF54001">
    <property type="entry name" value="Cysteine proteinases"/>
    <property type="match status" value="1"/>
</dbReference>
<proteinExistence type="inferred from homology"/>
<dbReference type="Pfam" id="PF02902">
    <property type="entry name" value="Peptidase_C48"/>
    <property type="match status" value="1"/>
</dbReference>
<evidence type="ECO:0008006" key="10">
    <source>
        <dbReference type="Google" id="ProtNLM"/>
    </source>
</evidence>
<evidence type="ECO:0000256" key="3">
    <source>
        <dbReference type="ARBA" id="ARBA00022801"/>
    </source>
</evidence>
<feature type="domain" description="SWIM-type" evidence="7">
    <location>
        <begin position="90"/>
        <end position="122"/>
    </location>
</feature>
<keyword evidence="4" id="KW-0863">Zinc-finger</keyword>
<evidence type="ECO:0000256" key="5">
    <source>
        <dbReference type="SAM" id="MobiDB-lite"/>
    </source>
</evidence>
<dbReference type="EMBL" id="ANIY01005805">
    <property type="protein sequence ID" value="ETP27503.1"/>
    <property type="molecule type" value="Genomic_DNA"/>
</dbReference>
<evidence type="ECO:0000256" key="2">
    <source>
        <dbReference type="ARBA" id="ARBA00022670"/>
    </source>
</evidence>
<dbReference type="InterPro" id="IPR003653">
    <property type="entry name" value="Peptidase_C48_C"/>
</dbReference>
<evidence type="ECO:0000259" key="7">
    <source>
        <dbReference type="PROSITE" id="PS50966"/>
    </source>
</evidence>
<feature type="domain" description="Ubiquitin-like protease family profile" evidence="6">
    <location>
        <begin position="588"/>
        <end position="740"/>
    </location>
</feature>
<protein>
    <recommendedName>
        <fullName evidence="10">SWIM-type domain-containing protein</fullName>
    </recommendedName>
</protein>
<evidence type="ECO:0000256" key="4">
    <source>
        <dbReference type="PROSITE-ProRule" id="PRU00325"/>
    </source>
</evidence>
<dbReference type="Proteomes" id="UP000018948">
    <property type="component" value="Unassembled WGS sequence"/>
</dbReference>
<dbReference type="GO" id="GO:0008270">
    <property type="term" value="F:zinc ion binding"/>
    <property type="evidence" value="ECO:0007669"/>
    <property type="project" value="UniProtKB-KW"/>
</dbReference>
<dbReference type="GO" id="GO:0006508">
    <property type="term" value="P:proteolysis"/>
    <property type="evidence" value="ECO:0007669"/>
    <property type="project" value="UniProtKB-KW"/>
</dbReference>
<evidence type="ECO:0000313" key="9">
    <source>
        <dbReference type="Proteomes" id="UP000018948"/>
    </source>
</evidence>
<dbReference type="PROSITE" id="PS50966">
    <property type="entry name" value="ZF_SWIM"/>
    <property type="match status" value="1"/>
</dbReference>
<keyword evidence="3" id="KW-0378">Hydrolase</keyword>
<keyword evidence="4" id="KW-0479">Metal-binding</keyword>
<dbReference type="GO" id="GO:0008234">
    <property type="term" value="F:cysteine-type peptidase activity"/>
    <property type="evidence" value="ECO:0007669"/>
    <property type="project" value="InterPro"/>
</dbReference>
<accession>W2XYP3</accession>
<reference evidence="8 9" key="1">
    <citation type="submission" date="2013-11" db="EMBL/GenBank/DDBJ databases">
        <title>The Genome Sequence of Phytophthora parasitica P10297.</title>
        <authorList>
            <consortium name="The Broad Institute Genomics Platform"/>
            <person name="Russ C."/>
            <person name="Tyler B."/>
            <person name="Panabieres F."/>
            <person name="Shan W."/>
            <person name="Tripathy S."/>
            <person name="Grunwald N."/>
            <person name="Machado M."/>
            <person name="Johnson C.S."/>
            <person name="Walker B."/>
            <person name="Young S.K."/>
            <person name="Zeng Q."/>
            <person name="Gargeya S."/>
            <person name="Fitzgerald M."/>
            <person name="Haas B."/>
            <person name="Abouelleil A."/>
            <person name="Allen A.W."/>
            <person name="Alvarado L."/>
            <person name="Arachchi H.M."/>
            <person name="Berlin A.M."/>
            <person name="Chapman S.B."/>
            <person name="Gainer-Dewar J."/>
            <person name="Goldberg J."/>
            <person name="Griggs A."/>
            <person name="Gujja S."/>
            <person name="Hansen M."/>
            <person name="Howarth C."/>
            <person name="Imamovic A."/>
            <person name="Ireland A."/>
            <person name="Larimer J."/>
            <person name="McCowan C."/>
            <person name="Murphy C."/>
            <person name="Pearson M."/>
            <person name="Poon T.W."/>
            <person name="Priest M."/>
            <person name="Roberts A."/>
            <person name="Saif S."/>
            <person name="Shea T."/>
            <person name="Sisk P."/>
            <person name="Sykes S."/>
            <person name="Wortman J."/>
            <person name="Nusbaum C."/>
            <person name="Birren B."/>
        </authorList>
    </citation>
    <scope>NUCLEOTIDE SEQUENCE [LARGE SCALE GENOMIC DNA]</scope>
    <source>
        <strain evidence="8 9">P10297</strain>
    </source>
</reference>
<organism evidence="8 9">
    <name type="scientific">Phytophthora nicotianae P10297</name>
    <dbReference type="NCBI Taxonomy" id="1317064"/>
    <lineage>
        <taxon>Eukaryota</taxon>
        <taxon>Sar</taxon>
        <taxon>Stramenopiles</taxon>
        <taxon>Oomycota</taxon>
        <taxon>Peronosporomycetes</taxon>
        <taxon>Peronosporales</taxon>
        <taxon>Peronosporaceae</taxon>
        <taxon>Phytophthora</taxon>
    </lineage>
</organism>
<gene>
    <name evidence="8" type="ORF">F442_23220</name>
</gene>
<name>W2XYP3_PHYNI</name>
<dbReference type="PROSITE" id="PS50600">
    <property type="entry name" value="ULP_PROTEASE"/>
    <property type="match status" value="1"/>
</dbReference>
<evidence type="ECO:0000256" key="1">
    <source>
        <dbReference type="ARBA" id="ARBA00005234"/>
    </source>
</evidence>
<dbReference type="AlphaFoldDB" id="W2XYP3"/>
<feature type="region of interest" description="Disordered" evidence="5">
    <location>
        <begin position="313"/>
        <end position="348"/>
    </location>
</feature>
<comment type="caution">
    <text evidence="8">The sequence shown here is derived from an EMBL/GenBank/DDBJ whole genome shotgun (WGS) entry which is preliminary data.</text>
</comment>
<feature type="compositionally biased region" description="Polar residues" evidence="5">
    <location>
        <begin position="228"/>
        <end position="241"/>
    </location>
</feature>
<keyword evidence="4" id="KW-0862">Zinc</keyword>
<sequence>MELGECVETLHFLQSTAELEYASRFNVLDFRNYHGADEMLLRLAALVSPHAFELVRKEYELYKNGSLSYEGKWLQNSVVRLMSHITDCEYTVDVSTYTCSCFFMRTMLLPCHHTMFVRASMDKKKVIPVNYIHSRWLLQSEANRPEEDESDDDISCAACRLQHLHMRSVEHAVLNRSTKWKTGMDIAGGVVEAMSSQRTQTFVEMVEALREFGECVRRGCVPKIVWSENASPSTGMNNSDVNDAEDDLSDCSNCPSTRRATQTAESNADDEGAELIAETDRLLRETREQPLHTEDNEPVGSLATKAVVREKKKYNHATKAAVKPNSTSVSSSEEDGSESSSDESDKVTKQLVKESKQLGEDTNQLVNTTSQLVVRKRRATATDESDVESSGSYSHEEVTGQFVISTAVKKQGKTQIQWTLVPVKDLSLVRKTMEQNFNVADAFPVLSSITPEDSPSWKATSIVLLARKQKVHRKVRIVFPNSYVTKCIAGINTYRKSLPNEHHAGRMGVAITKLGTFAEEDLKTMHVWHESYPKWVAVNDLAEWIRVSKFTRISLPSPLNNCTTVDLKACAKRLESVSINKLIDTRFGQVQAHEVAFFRRSEWLDDSRFKLVMSHLIDQEQDEKGRSRIGGVNPLFARVHDEAMKHEVIANSPCHTTDRLILIPLYLESHWAGIVLDYENEKALLFNPMQAMTNYKEICKVLDKYFLEYVKNLDPVHQRAPRQEDTNSCGPLTLFFFECAVRGIPVPKVSRKQVEYFRFRYFFLTSKGVFCRNPDAATDDA</sequence>